<evidence type="ECO:0000256" key="12">
    <source>
        <dbReference type="SAM" id="MobiDB-lite"/>
    </source>
</evidence>
<feature type="domain" description="Importin N-terminal" evidence="13">
    <location>
        <begin position="31"/>
        <end position="99"/>
    </location>
</feature>
<comment type="similarity">
    <text evidence="8">Belongs to the importin beta family. Importin beta-2 subfamily.</text>
</comment>
<dbReference type="Ensembl" id="ENSLCAT00010012235.1">
    <property type="protein sequence ID" value="ENSLCAP00010011976.1"/>
    <property type="gene ID" value="ENSLCAG00010005579.1"/>
</dbReference>
<dbReference type="InterPro" id="IPR058584">
    <property type="entry name" value="IMB1_TNPO1-like_TPR"/>
</dbReference>
<dbReference type="AlphaFoldDB" id="A0A4W6CD95"/>
<feature type="region of interest" description="Disordered" evidence="12">
    <location>
        <begin position="325"/>
        <end position="369"/>
    </location>
</feature>
<dbReference type="Pfam" id="PF03810">
    <property type="entry name" value="IBN_N"/>
    <property type="match status" value="1"/>
</dbReference>
<sequence>MEWQPDEQGLQQVLQLLKDSQSPDTATQRAVQEKLEQLNQFPDFNNYLIFVLTSLKSEDEPTRSLSGLILKNNVKAHYQNFPPNVADFIKRECLNNIGDPSPLIRATIGILITTIASKGELQTWPELLPQLCNLLNSEDYNTCEGSFGALQKICEDSSELLDSDALNRPLNIMIPKFLQFFKHCSPKIRSHAIACVNQFIIGRAQALMDNIDTFIESLFALAGDEDSEVRKNVCRALVMLLEVRIDRLIPHMHSIIQYMLQRTQDPDENVALEACEFWLTLAEQPICKEALSGHLVQLIPILVNGMKYSEIDIILLKGDVEEDETIPDSEQDIKPRFHKSRTVTLQHEGGEGEEGEDIDEDEDDDDDTLSDWNLRKCSAAALDVLANVFREELLPHLLPLLKGLLFHPDWVIKESGILVLGAIAEGCMQGMVPYLPELIPHLIQCLCDKKALVRSIACWTLSRYAHWVVSQPPDAHLKPLMTELLKRILDGNKRVQEAACRYSSYFITYVHLSCLTLRSYILLTHLIFSKEHLRTLWDTISTTKWNELKDEDKDLFPLLECLSSVATALQSGFLPYCEPVYQRCVTLVQKTLAQAMMYSQQPDQYEAPDKDFMIVALDLLSGLAEGLGGHVDTLVARSNIMTLLFQCMQDTMPEVRQSSFALLGDLTKACFPHVKPCIAEFMPILGTNLNPEFISVCNNATWAIGEICMQMGVEMQPYIAMVLNQLVEIINRPNTPKTLLENTGYCTLILLITVLTHLCPLPEVAPMLPQFIRPWCTSLRNIRDNEEKDSAFRGICMMIGVNPGGVVQDFIFFCDAVASWVNPKDDLRDMFYKILHGFKEQVGEENWQQFSEQFPPLLKERLAACYGV</sequence>
<evidence type="ECO:0000256" key="2">
    <source>
        <dbReference type="ARBA" id="ARBA00004496"/>
    </source>
</evidence>
<keyword evidence="6" id="KW-0653">Protein transport</keyword>
<proteinExistence type="inferred from homology"/>
<dbReference type="FunFam" id="1.25.10.10:FF:000028">
    <property type="entry name" value="Transportin-1 isoform 1"/>
    <property type="match status" value="1"/>
</dbReference>
<dbReference type="Gene3D" id="1.25.10.10">
    <property type="entry name" value="Leucine-rich Repeat Variant"/>
    <property type="match status" value="2"/>
</dbReference>
<evidence type="ECO:0000256" key="9">
    <source>
        <dbReference type="ARBA" id="ARBA00067327"/>
    </source>
</evidence>
<dbReference type="Pfam" id="PF25574">
    <property type="entry name" value="TPR_IMB1"/>
    <property type="match status" value="1"/>
</dbReference>
<accession>A0A4W6CD95</accession>
<evidence type="ECO:0000256" key="10">
    <source>
        <dbReference type="ARBA" id="ARBA00076938"/>
    </source>
</evidence>
<evidence type="ECO:0000313" key="14">
    <source>
        <dbReference type="Ensembl" id="ENSLCAP00010011976.1"/>
    </source>
</evidence>
<evidence type="ECO:0000256" key="3">
    <source>
        <dbReference type="ARBA" id="ARBA00022448"/>
    </source>
</evidence>
<reference evidence="14" key="2">
    <citation type="submission" date="2025-08" db="UniProtKB">
        <authorList>
            <consortium name="Ensembl"/>
        </authorList>
    </citation>
    <scope>IDENTIFICATION</scope>
</reference>
<reference evidence="14" key="3">
    <citation type="submission" date="2025-09" db="UniProtKB">
        <authorList>
            <consortium name="Ensembl"/>
        </authorList>
    </citation>
    <scope>IDENTIFICATION</scope>
</reference>
<evidence type="ECO:0000256" key="4">
    <source>
        <dbReference type="ARBA" id="ARBA00022490"/>
    </source>
</evidence>
<dbReference type="InterPro" id="IPR040122">
    <property type="entry name" value="Importin_beta"/>
</dbReference>
<dbReference type="GO" id="GO:0006606">
    <property type="term" value="P:protein import into nucleus"/>
    <property type="evidence" value="ECO:0007669"/>
    <property type="project" value="InterPro"/>
</dbReference>
<dbReference type="InterPro" id="IPR011989">
    <property type="entry name" value="ARM-like"/>
</dbReference>
<keyword evidence="7" id="KW-0539">Nucleus</keyword>
<evidence type="ECO:0000256" key="8">
    <source>
        <dbReference type="ARBA" id="ARBA00038423"/>
    </source>
</evidence>
<evidence type="ECO:0000256" key="1">
    <source>
        <dbReference type="ARBA" id="ARBA00004123"/>
    </source>
</evidence>
<reference evidence="15" key="1">
    <citation type="submission" date="2015-09" db="EMBL/GenBank/DDBJ databases">
        <authorList>
            <person name="Sai Rama Sridatta P."/>
        </authorList>
    </citation>
    <scope>NUCLEOTIDE SEQUENCE [LARGE SCALE GENOMIC DNA]</scope>
</reference>
<dbReference type="GO" id="GO:0031267">
    <property type="term" value="F:small GTPase binding"/>
    <property type="evidence" value="ECO:0007669"/>
    <property type="project" value="InterPro"/>
</dbReference>
<evidence type="ECO:0000256" key="5">
    <source>
        <dbReference type="ARBA" id="ARBA00022737"/>
    </source>
</evidence>
<dbReference type="GO" id="GO:0031981">
    <property type="term" value="C:nuclear lumen"/>
    <property type="evidence" value="ECO:0007669"/>
    <property type="project" value="UniProtKB-ARBA"/>
</dbReference>
<dbReference type="GO" id="GO:0005737">
    <property type="term" value="C:cytoplasm"/>
    <property type="evidence" value="ECO:0007669"/>
    <property type="project" value="UniProtKB-SubCell"/>
</dbReference>
<dbReference type="InterPro" id="IPR001494">
    <property type="entry name" value="Importin-beta_N"/>
</dbReference>
<dbReference type="Proteomes" id="UP000314980">
    <property type="component" value="Unassembled WGS sequence"/>
</dbReference>
<dbReference type="SUPFAM" id="SSF48371">
    <property type="entry name" value="ARM repeat"/>
    <property type="match status" value="1"/>
</dbReference>
<dbReference type="InterPro" id="IPR016024">
    <property type="entry name" value="ARM-type_fold"/>
</dbReference>
<gene>
    <name evidence="14" type="primary">TNPO2</name>
    <name evidence="14" type="synonym">tnpo2b</name>
</gene>
<feature type="compositionally biased region" description="Acidic residues" evidence="12">
    <location>
        <begin position="351"/>
        <end position="369"/>
    </location>
</feature>
<dbReference type="PROSITE" id="PS50166">
    <property type="entry name" value="IMPORTIN_B_NT"/>
    <property type="match status" value="1"/>
</dbReference>
<protein>
    <recommendedName>
        <fullName evidence="9">Transportin-1</fullName>
    </recommendedName>
    <alternativeName>
        <fullName evidence="10">Importin beta-2</fullName>
    </alternativeName>
    <alternativeName>
        <fullName evidence="11">Karyopherin beta-2</fullName>
    </alternativeName>
</protein>
<dbReference type="SMART" id="SM00913">
    <property type="entry name" value="IBN_N"/>
    <property type="match status" value="1"/>
</dbReference>
<comment type="subcellular location">
    <subcellularLocation>
        <location evidence="2">Cytoplasm</location>
    </subcellularLocation>
    <subcellularLocation>
        <location evidence="1">Nucleus</location>
    </subcellularLocation>
</comment>
<keyword evidence="4" id="KW-0963">Cytoplasm</keyword>
<dbReference type="PANTHER" id="PTHR10527">
    <property type="entry name" value="IMPORTIN BETA"/>
    <property type="match status" value="1"/>
</dbReference>
<dbReference type="GeneTree" id="ENSGT00940000156708"/>
<keyword evidence="5" id="KW-0677">Repeat</keyword>
<keyword evidence="3" id="KW-0813">Transport</keyword>
<keyword evidence="15" id="KW-1185">Reference proteome</keyword>
<evidence type="ECO:0000256" key="6">
    <source>
        <dbReference type="ARBA" id="ARBA00022927"/>
    </source>
</evidence>
<evidence type="ECO:0000313" key="15">
    <source>
        <dbReference type="Proteomes" id="UP000314980"/>
    </source>
</evidence>
<dbReference type="Pfam" id="PF13513">
    <property type="entry name" value="HEAT_EZ"/>
    <property type="match status" value="1"/>
</dbReference>
<evidence type="ECO:0000256" key="11">
    <source>
        <dbReference type="ARBA" id="ARBA00080641"/>
    </source>
</evidence>
<name>A0A4W6CD95_LATCA</name>
<evidence type="ECO:0000256" key="7">
    <source>
        <dbReference type="ARBA" id="ARBA00023242"/>
    </source>
</evidence>
<organism evidence="14 15">
    <name type="scientific">Lates calcarifer</name>
    <name type="common">Barramundi</name>
    <name type="synonym">Holocentrus calcarifer</name>
    <dbReference type="NCBI Taxonomy" id="8187"/>
    <lineage>
        <taxon>Eukaryota</taxon>
        <taxon>Metazoa</taxon>
        <taxon>Chordata</taxon>
        <taxon>Craniata</taxon>
        <taxon>Vertebrata</taxon>
        <taxon>Euteleostomi</taxon>
        <taxon>Actinopterygii</taxon>
        <taxon>Neopterygii</taxon>
        <taxon>Teleostei</taxon>
        <taxon>Neoteleostei</taxon>
        <taxon>Acanthomorphata</taxon>
        <taxon>Carangaria</taxon>
        <taxon>Carangaria incertae sedis</taxon>
        <taxon>Centropomidae</taxon>
        <taxon>Lates</taxon>
    </lineage>
</organism>
<evidence type="ECO:0000259" key="13">
    <source>
        <dbReference type="PROSITE" id="PS50166"/>
    </source>
</evidence>